<evidence type="ECO:0000256" key="2">
    <source>
        <dbReference type="ARBA" id="ARBA00022448"/>
    </source>
</evidence>
<keyword evidence="5" id="KW-0029">Amino-acid transport</keyword>
<reference evidence="8 9" key="1">
    <citation type="submission" date="2024-02" db="EMBL/GenBank/DDBJ databases">
        <title>Deinococcus xinjiangensis NBRC 107630.</title>
        <authorList>
            <person name="Ichikawa N."/>
            <person name="Katano-Makiyama Y."/>
            <person name="Hidaka K."/>
        </authorList>
    </citation>
    <scope>NUCLEOTIDE SEQUENCE [LARGE SCALE GENOMIC DNA]</scope>
    <source>
        <strain evidence="8 9">NBRC 107630</strain>
    </source>
</reference>
<dbReference type="InterPro" id="IPR003439">
    <property type="entry name" value="ABC_transporter-like_ATP-bd"/>
</dbReference>
<dbReference type="EMBL" id="BAABRN010000026">
    <property type="protein sequence ID" value="GAA5502585.1"/>
    <property type="molecule type" value="Genomic_DNA"/>
</dbReference>
<evidence type="ECO:0000256" key="6">
    <source>
        <dbReference type="SAM" id="MobiDB-lite"/>
    </source>
</evidence>
<evidence type="ECO:0000313" key="9">
    <source>
        <dbReference type="Proteomes" id="UP001458946"/>
    </source>
</evidence>
<comment type="similarity">
    <text evidence="1">Belongs to the ABC transporter superfamily.</text>
</comment>
<dbReference type="SUPFAM" id="SSF52540">
    <property type="entry name" value="P-loop containing nucleoside triphosphate hydrolases"/>
    <property type="match status" value="1"/>
</dbReference>
<dbReference type="Gene3D" id="3.40.50.300">
    <property type="entry name" value="P-loop containing nucleotide triphosphate hydrolases"/>
    <property type="match status" value="1"/>
</dbReference>
<dbReference type="RefSeq" id="WP_353542553.1">
    <property type="nucleotide sequence ID" value="NZ_BAABRN010000026.1"/>
</dbReference>
<sequence length="288" mass="31566">MTASTPPQPQEAQLQVVPPQPTPATHGDLTVNNVEVVYHDIIQVLRGVSLTVRSGRVTSLLGTNGAGKTTTLRAISGLLKPENGKIREGTVSFEGKTLSTLVGSEVVKAGVVQVPEGRRVFKHLSVEENLPAGAILGRGNWKDDLERMYTYFPKLAMMKDKQAGYTSGGEQQMLAIGRALMAHPKVLLLDEPSLGIAPLLVAEIFDNVRRINRETGVSVLVVEQNANVALRNSDYGYVMEGGRIVMEGESAELASNPDVKEFYLGVTEHGNRKSFREVKSYKRRKRWM</sequence>
<evidence type="ECO:0000256" key="4">
    <source>
        <dbReference type="ARBA" id="ARBA00022840"/>
    </source>
</evidence>
<dbReference type="InterPro" id="IPR027417">
    <property type="entry name" value="P-loop_NTPase"/>
</dbReference>
<name>A0ABP9VDF6_9DEIO</name>
<comment type="caution">
    <text evidence="8">The sequence shown here is derived from an EMBL/GenBank/DDBJ whole genome shotgun (WGS) entry which is preliminary data.</text>
</comment>
<protein>
    <submittedName>
        <fullName evidence="8">Vitamin B12 import ATP-binding protein BtuD</fullName>
    </submittedName>
</protein>
<feature type="region of interest" description="Disordered" evidence="6">
    <location>
        <begin position="1"/>
        <end position="28"/>
    </location>
</feature>
<dbReference type="CDD" id="cd03224">
    <property type="entry name" value="ABC_TM1139_LivF_branched"/>
    <property type="match status" value="1"/>
</dbReference>
<evidence type="ECO:0000256" key="3">
    <source>
        <dbReference type="ARBA" id="ARBA00022741"/>
    </source>
</evidence>
<evidence type="ECO:0000256" key="1">
    <source>
        <dbReference type="ARBA" id="ARBA00005417"/>
    </source>
</evidence>
<dbReference type="Pfam" id="PF00005">
    <property type="entry name" value="ABC_tran"/>
    <property type="match status" value="1"/>
</dbReference>
<evidence type="ECO:0000313" key="8">
    <source>
        <dbReference type="EMBL" id="GAA5502585.1"/>
    </source>
</evidence>
<evidence type="ECO:0000256" key="5">
    <source>
        <dbReference type="ARBA" id="ARBA00022970"/>
    </source>
</evidence>
<dbReference type="PANTHER" id="PTHR43820">
    <property type="entry name" value="HIGH-AFFINITY BRANCHED-CHAIN AMINO ACID TRANSPORT ATP-BINDING PROTEIN LIVF"/>
    <property type="match status" value="1"/>
</dbReference>
<dbReference type="InterPro" id="IPR003593">
    <property type="entry name" value="AAA+_ATPase"/>
</dbReference>
<dbReference type="SMART" id="SM00382">
    <property type="entry name" value="AAA"/>
    <property type="match status" value="1"/>
</dbReference>
<dbReference type="InterPro" id="IPR052156">
    <property type="entry name" value="BCAA_Transport_ATP-bd_LivF"/>
</dbReference>
<evidence type="ECO:0000259" key="7">
    <source>
        <dbReference type="PROSITE" id="PS50893"/>
    </source>
</evidence>
<keyword evidence="9" id="KW-1185">Reference proteome</keyword>
<dbReference type="PROSITE" id="PS50893">
    <property type="entry name" value="ABC_TRANSPORTER_2"/>
    <property type="match status" value="1"/>
</dbReference>
<dbReference type="GO" id="GO:0005524">
    <property type="term" value="F:ATP binding"/>
    <property type="evidence" value="ECO:0007669"/>
    <property type="project" value="UniProtKB-KW"/>
</dbReference>
<keyword evidence="2" id="KW-0813">Transport</keyword>
<feature type="domain" description="ABC transporter" evidence="7">
    <location>
        <begin position="29"/>
        <end position="266"/>
    </location>
</feature>
<dbReference type="PANTHER" id="PTHR43820:SF8">
    <property type="entry name" value="ABC TRANSPORTER SUBSTRATE-BINDING PROTEIN"/>
    <property type="match status" value="1"/>
</dbReference>
<feature type="compositionally biased region" description="Polar residues" evidence="6">
    <location>
        <begin position="1"/>
        <end position="13"/>
    </location>
</feature>
<proteinExistence type="inferred from homology"/>
<organism evidence="8 9">
    <name type="scientific">Deinococcus xinjiangensis</name>
    <dbReference type="NCBI Taxonomy" id="457454"/>
    <lineage>
        <taxon>Bacteria</taxon>
        <taxon>Thermotogati</taxon>
        <taxon>Deinococcota</taxon>
        <taxon>Deinococci</taxon>
        <taxon>Deinococcales</taxon>
        <taxon>Deinococcaceae</taxon>
        <taxon>Deinococcus</taxon>
    </lineage>
</organism>
<gene>
    <name evidence="8" type="primary">btuD_8</name>
    <name evidence="8" type="ORF">Dxin01_02329</name>
</gene>
<keyword evidence="4 8" id="KW-0067">ATP-binding</keyword>
<accession>A0ABP9VDF6</accession>
<dbReference type="Proteomes" id="UP001458946">
    <property type="component" value="Unassembled WGS sequence"/>
</dbReference>
<keyword evidence="3" id="KW-0547">Nucleotide-binding</keyword>